<accession>A0A392PUB7</accession>
<feature type="compositionally biased region" description="Polar residues" evidence="1">
    <location>
        <begin position="73"/>
        <end position="82"/>
    </location>
</feature>
<dbReference type="AlphaFoldDB" id="A0A392PUB7"/>
<feature type="transmembrane region" description="Helical" evidence="2">
    <location>
        <begin position="12"/>
        <end position="31"/>
    </location>
</feature>
<evidence type="ECO:0000256" key="1">
    <source>
        <dbReference type="SAM" id="MobiDB-lite"/>
    </source>
</evidence>
<protein>
    <submittedName>
        <fullName evidence="3">Putative methyltransferase PMT8-like</fullName>
    </submittedName>
</protein>
<evidence type="ECO:0000256" key="2">
    <source>
        <dbReference type="SAM" id="Phobius"/>
    </source>
</evidence>
<proteinExistence type="predicted"/>
<dbReference type="GO" id="GO:0032259">
    <property type="term" value="P:methylation"/>
    <property type="evidence" value="ECO:0007669"/>
    <property type="project" value="UniProtKB-KW"/>
</dbReference>
<feature type="region of interest" description="Disordered" evidence="1">
    <location>
        <begin position="62"/>
        <end position="93"/>
    </location>
</feature>
<reference evidence="3 4" key="1">
    <citation type="journal article" date="2018" name="Front. Plant Sci.">
        <title>Red Clover (Trifolium pratense) and Zigzag Clover (T. medium) - A Picture of Genomic Similarities and Differences.</title>
        <authorList>
            <person name="Dluhosova J."/>
            <person name="Istvanek J."/>
            <person name="Nedelnik J."/>
            <person name="Repkova J."/>
        </authorList>
    </citation>
    <scope>NUCLEOTIDE SEQUENCE [LARGE SCALE GENOMIC DNA]</scope>
    <source>
        <strain evidence="4">cv. 10/8</strain>
        <tissue evidence="3">Leaf</tissue>
    </source>
</reference>
<comment type="caution">
    <text evidence="3">The sequence shown here is derived from an EMBL/GenBank/DDBJ whole genome shotgun (WGS) entry which is preliminary data.</text>
</comment>
<dbReference type="EMBL" id="LXQA010095033">
    <property type="protein sequence ID" value="MCI15099.1"/>
    <property type="molecule type" value="Genomic_DNA"/>
</dbReference>
<keyword evidence="3" id="KW-0489">Methyltransferase</keyword>
<sequence length="93" mass="9759">MSRGRSDGSQKKPLVASVFAVALFLGFLYVFQGSIFGSQNSGSSTAAYGKSLKRLGASYLGADDDADSKPQEESSSLTQTDAVESDIVPKSFP</sequence>
<keyword evidence="3" id="KW-0808">Transferase</keyword>
<evidence type="ECO:0000313" key="3">
    <source>
        <dbReference type="EMBL" id="MCI15099.1"/>
    </source>
</evidence>
<keyword evidence="2" id="KW-1133">Transmembrane helix</keyword>
<keyword evidence="4" id="KW-1185">Reference proteome</keyword>
<name>A0A392PUB7_9FABA</name>
<keyword evidence="2" id="KW-0472">Membrane</keyword>
<keyword evidence="2" id="KW-0812">Transmembrane</keyword>
<dbReference type="Proteomes" id="UP000265520">
    <property type="component" value="Unassembled WGS sequence"/>
</dbReference>
<feature type="non-terminal residue" evidence="3">
    <location>
        <position position="93"/>
    </location>
</feature>
<dbReference type="GO" id="GO:0008168">
    <property type="term" value="F:methyltransferase activity"/>
    <property type="evidence" value="ECO:0007669"/>
    <property type="project" value="UniProtKB-KW"/>
</dbReference>
<organism evidence="3 4">
    <name type="scientific">Trifolium medium</name>
    <dbReference type="NCBI Taxonomy" id="97028"/>
    <lineage>
        <taxon>Eukaryota</taxon>
        <taxon>Viridiplantae</taxon>
        <taxon>Streptophyta</taxon>
        <taxon>Embryophyta</taxon>
        <taxon>Tracheophyta</taxon>
        <taxon>Spermatophyta</taxon>
        <taxon>Magnoliopsida</taxon>
        <taxon>eudicotyledons</taxon>
        <taxon>Gunneridae</taxon>
        <taxon>Pentapetalae</taxon>
        <taxon>rosids</taxon>
        <taxon>fabids</taxon>
        <taxon>Fabales</taxon>
        <taxon>Fabaceae</taxon>
        <taxon>Papilionoideae</taxon>
        <taxon>50 kb inversion clade</taxon>
        <taxon>NPAAA clade</taxon>
        <taxon>Hologalegina</taxon>
        <taxon>IRL clade</taxon>
        <taxon>Trifolieae</taxon>
        <taxon>Trifolium</taxon>
    </lineage>
</organism>
<evidence type="ECO:0000313" key="4">
    <source>
        <dbReference type="Proteomes" id="UP000265520"/>
    </source>
</evidence>